<feature type="region of interest" description="Phosphopantothenoylcysteine decarboxylase" evidence="3">
    <location>
        <begin position="1"/>
        <end position="197"/>
    </location>
</feature>
<dbReference type="Pfam" id="PF04127">
    <property type="entry name" value="DFP"/>
    <property type="match status" value="1"/>
</dbReference>
<feature type="binding site" evidence="3">
    <location>
        <position position="286"/>
    </location>
    <ligand>
        <name>CTP</name>
        <dbReference type="ChEBI" id="CHEBI:37563"/>
    </ligand>
</feature>
<keyword evidence="3" id="KW-0479">Metal-binding</keyword>
<comment type="catalytic activity">
    <reaction evidence="3 4">
        <text>(R)-4'-phosphopantothenate + L-cysteine + CTP = N-[(R)-4-phosphopantothenoyl]-L-cysteine + CMP + diphosphate + H(+)</text>
        <dbReference type="Rhea" id="RHEA:19397"/>
        <dbReference type="ChEBI" id="CHEBI:10986"/>
        <dbReference type="ChEBI" id="CHEBI:15378"/>
        <dbReference type="ChEBI" id="CHEBI:33019"/>
        <dbReference type="ChEBI" id="CHEBI:35235"/>
        <dbReference type="ChEBI" id="CHEBI:37563"/>
        <dbReference type="ChEBI" id="CHEBI:59458"/>
        <dbReference type="ChEBI" id="CHEBI:60377"/>
        <dbReference type="EC" id="6.3.2.5"/>
    </reaction>
</comment>
<feature type="domain" description="Flavoprotein" evidence="5">
    <location>
        <begin position="9"/>
        <end position="181"/>
    </location>
</feature>
<evidence type="ECO:0000313" key="7">
    <source>
        <dbReference type="EMBL" id="MFB2654217.1"/>
    </source>
</evidence>
<dbReference type="Gene3D" id="3.40.50.1950">
    <property type="entry name" value="Flavin prenyltransferase-like"/>
    <property type="match status" value="1"/>
</dbReference>
<feature type="binding site" evidence="3">
    <location>
        <begin position="280"/>
        <end position="282"/>
    </location>
    <ligand>
        <name>CTP</name>
        <dbReference type="ChEBI" id="CHEBI:37563"/>
    </ligand>
</feature>
<dbReference type="EC" id="6.3.2.5" evidence="3"/>
<dbReference type="EC" id="4.1.1.36" evidence="3"/>
<gene>
    <name evidence="3 7" type="primary">coaBC</name>
    <name evidence="7" type="ORF">ACE02L_15865</name>
</gene>
<dbReference type="InterPro" id="IPR007085">
    <property type="entry name" value="DNA/pantothenate-metab_flavo_C"/>
</dbReference>
<protein>
    <recommendedName>
        <fullName evidence="3">Coenzyme A biosynthesis bifunctional protein CoaBC</fullName>
    </recommendedName>
    <alternativeName>
        <fullName evidence="3">DNA/pantothenate metabolism flavoprotein</fullName>
    </alternativeName>
    <alternativeName>
        <fullName evidence="3">Phosphopantothenoylcysteine synthetase/decarboxylase</fullName>
        <shortName evidence="3">PPCS-PPCDC</shortName>
    </alternativeName>
    <domain>
        <recommendedName>
            <fullName evidence="3">Phosphopantothenoylcysteine decarboxylase</fullName>
            <shortName evidence="3">PPC decarboxylase</shortName>
            <shortName evidence="3">PPC-DC</shortName>
            <ecNumber evidence="3">4.1.1.36</ecNumber>
        </recommendedName>
        <alternativeName>
            <fullName evidence="3">CoaC</fullName>
        </alternativeName>
    </domain>
    <domain>
        <recommendedName>
            <fullName evidence="3">Phosphopantothenate--cysteine ligase</fullName>
            <ecNumber evidence="3">6.3.2.5</ecNumber>
        </recommendedName>
        <alternativeName>
            <fullName evidence="3">CoaB</fullName>
        </alternativeName>
        <alternativeName>
            <fullName evidence="3">Phosphopantothenoylcysteine synthetase</fullName>
            <shortName evidence="3">PPC synthetase</shortName>
            <shortName evidence="3">PPC-S</shortName>
        </alternativeName>
    </domain>
</protein>
<evidence type="ECO:0000313" key="8">
    <source>
        <dbReference type="Proteomes" id="UP001576726"/>
    </source>
</evidence>
<keyword evidence="3" id="KW-0460">Magnesium</keyword>
<reference evidence="7 8" key="1">
    <citation type="submission" date="2024-09" db="EMBL/GenBank/DDBJ databases">
        <authorList>
            <person name="Zhang Y."/>
        </authorList>
    </citation>
    <scope>NUCLEOTIDE SEQUENCE [LARGE SCALE GENOMIC DNA]</scope>
    <source>
        <strain evidence="7 8">SH314</strain>
    </source>
</reference>
<keyword evidence="1 3" id="KW-0210">Decarboxylase</keyword>
<feature type="binding site" evidence="3">
    <location>
        <position position="348"/>
    </location>
    <ligand>
        <name>CTP</name>
        <dbReference type="ChEBI" id="CHEBI:37563"/>
    </ligand>
</feature>
<feature type="binding site" evidence="3">
    <location>
        <position position="296"/>
    </location>
    <ligand>
        <name>CTP</name>
        <dbReference type="ChEBI" id="CHEBI:37563"/>
    </ligand>
</feature>
<feature type="binding site" evidence="3">
    <location>
        <begin position="312"/>
        <end position="315"/>
    </location>
    <ligand>
        <name>CTP</name>
        <dbReference type="ChEBI" id="CHEBI:37563"/>
    </ligand>
</feature>
<keyword evidence="3 4" id="KW-0436">Ligase</keyword>
<dbReference type="NCBIfam" id="TIGR00521">
    <property type="entry name" value="coaBC_dfp"/>
    <property type="match status" value="1"/>
</dbReference>
<dbReference type="PANTHER" id="PTHR14359:SF6">
    <property type="entry name" value="PHOSPHOPANTOTHENOYLCYSTEINE DECARBOXYLASE"/>
    <property type="match status" value="1"/>
</dbReference>
<dbReference type="Gene3D" id="3.40.50.10300">
    <property type="entry name" value="CoaB-like"/>
    <property type="match status" value="1"/>
</dbReference>
<dbReference type="RefSeq" id="WP_374919840.1">
    <property type="nucleotide sequence ID" value="NZ_JBHFGJ010000008.1"/>
</dbReference>
<evidence type="ECO:0000256" key="3">
    <source>
        <dbReference type="HAMAP-Rule" id="MF_02225"/>
    </source>
</evidence>
<keyword evidence="2 3" id="KW-0456">Lyase</keyword>
<keyword evidence="3 4" id="KW-0288">FMN</keyword>
<dbReference type="HAMAP" id="MF_02225">
    <property type="entry name" value="CoaBC"/>
    <property type="match status" value="1"/>
</dbReference>
<feature type="domain" description="DNA/pantothenate metabolism flavoprotein C-terminal" evidence="6">
    <location>
        <begin position="193"/>
        <end position="401"/>
    </location>
</feature>
<dbReference type="GO" id="GO:0004632">
    <property type="term" value="F:phosphopantothenate--cysteine ligase activity"/>
    <property type="evidence" value="ECO:0007669"/>
    <property type="project" value="UniProtKB-EC"/>
</dbReference>
<dbReference type="SUPFAM" id="SSF102645">
    <property type="entry name" value="CoaB-like"/>
    <property type="match status" value="1"/>
</dbReference>
<evidence type="ECO:0000256" key="1">
    <source>
        <dbReference type="ARBA" id="ARBA00022793"/>
    </source>
</evidence>
<comment type="catalytic activity">
    <reaction evidence="3 4">
        <text>N-[(R)-4-phosphopantothenoyl]-L-cysteine + H(+) = (R)-4'-phosphopantetheine + CO2</text>
        <dbReference type="Rhea" id="RHEA:16793"/>
        <dbReference type="ChEBI" id="CHEBI:15378"/>
        <dbReference type="ChEBI" id="CHEBI:16526"/>
        <dbReference type="ChEBI" id="CHEBI:59458"/>
        <dbReference type="ChEBI" id="CHEBI:61723"/>
        <dbReference type="EC" id="4.1.1.36"/>
    </reaction>
</comment>
<comment type="cofactor">
    <cofactor evidence="3">
        <name>Mg(2+)</name>
        <dbReference type="ChEBI" id="CHEBI:18420"/>
    </cofactor>
</comment>
<comment type="similarity">
    <text evidence="3 4">In the N-terminal section; belongs to the HFCD (homo-oligomeric flavin containing Cys decarboxylase) superfamily.</text>
</comment>
<feature type="region of interest" description="Phosphopantothenate--cysteine ligase" evidence="3">
    <location>
        <begin position="198"/>
        <end position="411"/>
    </location>
</feature>
<feature type="active site" description="Proton donor" evidence="3">
    <location>
        <position position="161"/>
    </location>
</feature>
<comment type="function">
    <text evidence="3">Catalyzes two sequential steps in the biosynthesis of coenzyme A. In the first step cysteine is conjugated to 4'-phosphopantothenate to form 4-phosphopantothenoylcysteine. In the second step the latter compound is decarboxylated to form 4'-phosphopantotheine.</text>
</comment>
<comment type="caution">
    <text evidence="7">The sequence shown here is derived from an EMBL/GenBank/DDBJ whole genome shotgun (WGS) entry which is preliminary data.</text>
</comment>
<dbReference type="Pfam" id="PF02441">
    <property type="entry name" value="Flavoprotein"/>
    <property type="match status" value="1"/>
</dbReference>
<keyword evidence="3" id="KW-0511">Multifunctional enzyme</keyword>
<accession>A0ABV4VZ87</accession>
<dbReference type="SUPFAM" id="SSF52507">
    <property type="entry name" value="Homo-oligomeric flavin-containing Cys decarboxylases, HFCD"/>
    <property type="match status" value="1"/>
</dbReference>
<dbReference type="InterPro" id="IPR005252">
    <property type="entry name" value="CoaBC"/>
</dbReference>
<comment type="function">
    <text evidence="4">Catalyzes two steps in the biosynthesis of coenzyme A. In the first step cysteine is conjugated to 4'-phosphopantothenate to form 4-phosphopantothenoylcysteine, in the latter compound is decarboxylated to form 4'-phosphopantotheine.</text>
</comment>
<comment type="pathway">
    <text evidence="3 4">Cofactor biosynthesis; coenzyme A biosynthesis; CoA from (R)-pantothenate: step 2/5.</text>
</comment>
<evidence type="ECO:0000256" key="4">
    <source>
        <dbReference type="RuleBase" id="RU364078"/>
    </source>
</evidence>
<dbReference type="Proteomes" id="UP001576726">
    <property type="component" value="Unassembled WGS sequence"/>
</dbReference>
<comment type="pathway">
    <text evidence="3 4">Cofactor biosynthesis; coenzyme A biosynthesis; CoA from (R)-pantothenate: step 3/5.</text>
</comment>
<dbReference type="InterPro" id="IPR003382">
    <property type="entry name" value="Flavoprotein"/>
</dbReference>
<comment type="similarity">
    <text evidence="3 4">In the C-terminal section; belongs to the PPC synthetase family.</text>
</comment>
<dbReference type="InterPro" id="IPR035929">
    <property type="entry name" value="CoaB-like_sf"/>
</dbReference>
<feature type="binding site" evidence="3">
    <location>
        <position position="330"/>
    </location>
    <ligand>
        <name>CTP</name>
        <dbReference type="ChEBI" id="CHEBI:37563"/>
    </ligand>
</feature>
<evidence type="ECO:0000259" key="5">
    <source>
        <dbReference type="Pfam" id="PF02441"/>
    </source>
</evidence>
<keyword evidence="8" id="KW-1185">Reference proteome</keyword>
<name>A0ABV4VZ87_9GAMM</name>
<proteinExistence type="inferred from homology"/>
<dbReference type="InterPro" id="IPR036551">
    <property type="entry name" value="Flavin_trans-like"/>
</dbReference>
<dbReference type="PANTHER" id="PTHR14359">
    <property type="entry name" value="HOMO-OLIGOMERIC FLAVIN CONTAINING CYS DECARBOXYLASE FAMILY"/>
    <property type="match status" value="1"/>
</dbReference>
<organism evidence="7 8">
    <name type="scientific">Shewanella seohaensis</name>
    <dbReference type="NCBI Taxonomy" id="755175"/>
    <lineage>
        <taxon>Bacteria</taxon>
        <taxon>Pseudomonadati</taxon>
        <taxon>Pseudomonadota</taxon>
        <taxon>Gammaproteobacteria</taxon>
        <taxon>Alteromonadales</taxon>
        <taxon>Shewanellaceae</taxon>
        <taxon>Shewanella</taxon>
    </lineage>
</organism>
<dbReference type="GO" id="GO:0004633">
    <property type="term" value="F:phosphopantothenoylcysteine decarboxylase activity"/>
    <property type="evidence" value="ECO:0007669"/>
    <property type="project" value="UniProtKB-EC"/>
</dbReference>
<sequence>MMSVSLITKNVLLGIGGGIAAYKSADLVRRLKERGFDVRVVMSQSAMEFITPLTLQALSGHPVASSLLDPAAEAAMGHIELARWADLVIIAPATANLLARINAGMADELITTTCLATEAPIALCPAMNQQMYRNAATQANLTSLQGRGYTLWGPASGSQACGEVGPGRMLEPLEIAELATDFFATKDVSSQPLAGQSVLITAGPTREAIDPVRYISNHSSGKMGFALAKAAAEMGAAVTLVAGPVNLATPEGVTRINVESAQNMLDAVMDNVDKKDIFIGCAAVADYRVSDIADCKIKKSAEEMQLALVRNPDILATVASLANRPFVVGFAAETHDVETYARDKLKRKNLNMIAANDVSVAGLGFNADANALRVFWPQGSQDLPATDKLTLARQLLSLIVKEKNKINENTD</sequence>
<evidence type="ECO:0000259" key="6">
    <source>
        <dbReference type="Pfam" id="PF04127"/>
    </source>
</evidence>
<evidence type="ECO:0000256" key="2">
    <source>
        <dbReference type="ARBA" id="ARBA00023239"/>
    </source>
</evidence>
<comment type="cofactor">
    <cofactor evidence="3">
        <name>FMN</name>
        <dbReference type="ChEBI" id="CHEBI:58210"/>
    </cofactor>
    <text evidence="3">Binds 1 FMN per subunit.</text>
</comment>
<feature type="binding site" evidence="3">
    <location>
        <position position="344"/>
    </location>
    <ligand>
        <name>CTP</name>
        <dbReference type="ChEBI" id="CHEBI:37563"/>
    </ligand>
</feature>
<keyword evidence="3 4" id="KW-0285">Flavoprotein</keyword>
<dbReference type="EMBL" id="JBHFGJ010000008">
    <property type="protein sequence ID" value="MFB2654217.1"/>
    <property type="molecule type" value="Genomic_DNA"/>
</dbReference>